<feature type="compositionally biased region" description="Basic and acidic residues" evidence="1">
    <location>
        <begin position="43"/>
        <end position="54"/>
    </location>
</feature>
<feature type="region of interest" description="Disordered" evidence="1">
    <location>
        <begin position="103"/>
        <end position="129"/>
    </location>
</feature>
<dbReference type="AlphaFoldDB" id="A0A426XSV1"/>
<protein>
    <submittedName>
        <fullName evidence="2">Uncharacterized protein</fullName>
    </submittedName>
</protein>
<evidence type="ECO:0000313" key="3">
    <source>
        <dbReference type="Proteomes" id="UP000287651"/>
    </source>
</evidence>
<organism evidence="2 3">
    <name type="scientific">Ensete ventricosum</name>
    <name type="common">Abyssinian banana</name>
    <name type="synonym">Musa ensete</name>
    <dbReference type="NCBI Taxonomy" id="4639"/>
    <lineage>
        <taxon>Eukaryota</taxon>
        <taxon>Viridiplantae</taxon>
        <taxon>Streptophyta</taxon>
        <taxon>Embryophyta</taxon>
        <taxon>Tracheophyta</taxon>
        <taxon>Spermatophyta</taxon>
        <taxon>Magnoliopsida</taxon>
        <taxon>Liliopsida</taxon>
        <taxon>Zingiberales</taxon>
        <taxon>Musaceae</taxon>
        <taxon>Ensete</taxon>
    </lineage>
</organism>
<feature type="region of interest" description="Disordered" evidence="1">
    <location>
        <begin position="1"/>
        <end position="87"/>
    </location>
</feature>
<sequence>MAKEGQRWCGRRLWQKATRHNCSRAREKGKIGADGSRGGSKGGRRDNQIQERRSTITVEGWRWQRQAEEEGGVEDADAVAEGSAMASEATVVTVAGNKVVMEDKIGTREEEERKGAGDMARKAMRAEAT</sequence>
<reference evidence="2 3" key="1">
    <citation type="journal article" date="2014" name="Agronomy (Basel)">
        <title>A Draft Genome Sequence for Ensete ventricosum, the Drought-Tolerant Tree Against Hunger.</title>
        <authorList>
            <person name="Harrison J."/>
            <person name="Moore K.A."/>
            <person name="Paszkiewicz K."/>
            <person name="Jones T."/>
            <person name="Grant M."/>
            <person name="Ambacheew D."/>
            <person name="Muzemil S."/>
            <person name="Studholme D.J."/>
        </authorList>
    </citation>
    <scope>NUCLEOTIDE SEQUENCE [LARGE SCALE GENOMIC DNA]</scope>
</reference>
<name>A0A426XSV1_ENSVE</name>
<dbReference type="EMBL" id="AMZH03017763">
    <property type="protein sequence ID" value="RRT42543.1"/>
    <property type="molecule type" value="Genomic_DNA"/>
</dbReference>
<evidence type="ECO:0000313" key="2">
    <source>
        <dbReference type="EMBL" id="RRT42543.1"/>
    </source>
</evidence>
<proteinExistence type="predicted"/>
<comment type="caution">
    <text evidence="2">The sequence shown here is derived from an EMBL/GenBank/DDBJ whole genome shotgun (WGS) entry which is preliminary data.</text>
</comment>
<feature type="compositionally biased region" description="Acidic residues" evidence="1">
    <location>
        <begin position="69"/>
        <end position="78"/>
    </location>
</feature>
<feature type="compositionally biased region" description="Basic residues" evidence="1">
    <location>
        <begin position="9"/>
        <end position="23"/>
    </location>
</feature>
<gene>
    <name evidence="2" type="ORF">B296_00030096</name>
</gene>
<accession>A0A426XSV1</accession>
<dbReference type="Proteomes" id="UP000287651">
    <property type="component" value="Unassembled WGS sequence"/>
</dbReference>
<evidence type="ECO:0000256" key="1">
    <source>
        <dbReference type="SAM" id="MobiDB-lite"/>
    </source>
</evidence>